<keyword evidence="9 14" id="KW-0798">TonB box</keyword>
<evidence type="ECO:0000256" key="9">
    <source>
        <dbReference type="ARBA" id="ARBA00023077"/>
    </source>
</evidence>
<keyword evidence="10 12" id="KW-0472">Membrane</keyword>
<evidence type="ECO:0000256" key="15">
    <source>
        <dbReference type="SAM" id="MobiDB-lite"/>
    </source>
</evidence>
<evidence type="ECO:0000256" key="4">
    <source>
        <dbReference type="ARBA" id="ARBA00022496"/>
    </source>
</evidence>
<proteinExistence type="inferred from homology"/>
<feature type="domain" description="TonB-dependent receptor-like beta-barrel" evidence="17">
    <location>
        <begin position="268"/>
        <end position="712"/>
    </location>
</feature>
<keyword evidence="2 12" id="KW-0813">Transport</keyword>
<evidence type="ECO:0000313" key="19">
    <source>
        <dbReference type="EMBL" id="UXI67147.1"/>
    </source>
</evidence>
<keyword evidence="3 12" id="KW-1134">Transmembrane beta strand</keyword>
<dbReference type="SUPFAM" id="SSF56935">
    <property type="entry name" value="Porins"/>
    <property type="match status" value="1"/>
</dbReference>
<dbReference type="Pfam" id="PF07715">
    <property type="entry name" value="Plug"/>
    <property type="match status" value="1"/>
</dbReference>
<keyword evidence="19" id="KW-0675">Receptor</keyword>
<evidence type="ECO:0000256" key="3">
    <source>
        <dbReference type="ARBA" id="ARBA00022452"/>
    </source>
</evidence>
<evidence type="ECO:0000313" key="20">
    <source>
        <dbReference type="Proteomes" id="UP001064632"/>
    </source>
</evidence>
<dbReference type="PROSITE" id="PS52016">
    <property type="entry name" value="TONB_DEPENDENT_REC_3"/>
    <property type="match status" value="1"/>
</dbReference>
<feature type="region of interest" description="Disordered" evidence="15">
    <location>
        <begin position="28"/>
        <end position="47"/>
    </location>
</feature>
<evidence type="ECO:0000259" key="17">
    <source>
        <dbReference type="Pfam" id="PF00593"/>
    </source>
</evidence>
<keyword evidence="11 12" id="KW-0998">Cell outer membrane</keyword>
<dbReference type="RefSeq" id="WP_261694123.1">
    <property type="nucleotide sequence ID" value="NZ_CP104694.1"/>
</dbReference>
<evidence type="ECO:0000256" key="12">
    <source>
        <dbReference type="PROSITE-ProRule" id="PRU01360"/>
    </source>
</evidence>
<evidence type="ECO:0000256" key="1">
    <source>
        <dbReference type="ARBA" id="ARBA00004571"/>
    </source>
</evidence>
<dbReference type="InterPro" id="IPR036942">
    <property type="entry name" value="Beta-barrel_TonB_sf"/>
</dbReference>
<keyword evidence="5 12" id="KW-0812">Transmembrane</keyword>
<comment type="similarity">
    <text evidence="12 14">Belongs to the TonB-dependent receptor family.</text>
</comment>
<evidence type="ECO:0000259" key="18">
    <source>
        <dbReference type="Pfam" id="PF07715"/>
    </source>
</evidence>
<sequence length="754" mass="81814">MATNNRRRVGVLCAVVLAASPGIAARAGEDAPASATPPGDSAASDSATTLEGISVVAHGETRQVQRVAADAIRTRPPGINPLRVLEQLPGVHFVAADPWGSYEWSHRIAIRGFDQNQLGYTLDGVPLGDNSYANHNGLSPNRAITAENLRELELAQGAGALRTASTSNLGGTVLLHSDDPLPSYAARTAISVGEYGTRRGFARVDTGPMGGMRGYFSAMHQAAGKWKGDDAAQIQRQINAKLVYEWDGGRVAAYADLSRRNETDYQDLSLGLIRRCGYGWDNYAPDWQRAVAAATDHFSGCVTTRDDAYYDARGLRNDDLVYLRGDFWPNDASGVHAVGYYHRNVGEGHWFTPYIASPTVPVALRITRYDIERSGVIAGFSLVAGDHSVEGGAWAEDSVHGAGRGFVHIDGPIDDGRFFAAAEFDGLLFRQRFDTRTRQWYLQDTWSLADDRLRLIVGFKGQSVITDATVVAAGRAGGRLTTRDGFLPQAGLSWRIDARSDVFANTSENQAAFRPGVNGAWSLDQAAFDQSKPTLRPEQSRTVELGYRRRSDFYQLSASVFGVQFRDRQLVIVPCPGVVSCPNQFANVGSARTRGAELALLINPVGSASAFASVAYTDSTYRSDYVSSGTLVGVAGKTMVDSPRHLASAGVTYRFGDLTAQLAGKYTSERYYTYTNDQRIAGFWLWNAGLAWQRSTVGPIRQLRIALDAYNVFDKRHIATLGSNGFTESDPAGAFATLLEGAPRLLFLSVDARF</sequence>
<evidence type="ECO:0000256" key="6">
    <source>
        <dbReference type="ARBA" id="ARBA00022729"/>
    </source>
</evidence>
<feature type="chain" id="PRO_5046407874" evidence="16">
    <location>
        <begin position="25"/>
        <end position="754"/>
    </location>
</feature>
<gene>
    <name evidence="19" type="ORF">N4264_20735</name>
</gene>
<keyword evidence="7" id="KW-0408">Iron</keyword>
<evidence type="ECO:0000256" key="16">
    <source>
        <dbReference type="SAM" id="SignalP"/>
    </source>
</evidence>
<dbReference type="Pfam" id="PF00593">
    <property type="entry name" value="TonB_dep_Rec_b-barrel"/>
    <property type="match status" value="1"/>
</dbReference>
<keyword evidence="6 16" id="KW-0732">Signal</keyword>
<evidence type="ECO:0000256" key="8">
    <source>
        <dbReference type="ARBA" id="ARBA00023065"/>
    </source>
</evidence>
<dbReference type="InterPro" id="IPR012910">
    <property type="entry name" value="Plug_dom"/>
</dbReference>
<dbReference type="PANTHER" id="PTHR32552:SF89">
    <property type="entry name" value="CATECHOLATE SIDEROPHORE RECEPTOR FIU"/>
    <property type="match status" value="1"/>
</dbReference>
<dbReference type="InterPro" id="IPR037066">
    <property type="entry name" value="Plug_dom_sf"/>
</dbReference>
<keyword evidence="8" id="KW-0406">Ion transport</keyword>
<reference evidence="19" key="1">
    <citation type="submission" date="2022-09" db="EMBL/GenBank/DDBJ databases">
        <title>Tahibacter sp. nov., isolated from a fresh water.</title>
        <authorList>
            <person name="Baek J.H."/>
            <person name="Lee J.K."/>
            <person name="Kim J.M."/>
            <person name="Jeon C.O."/>
        </authorList>
    </citation>
    <scope>NUCLEOTIDE SEQUENCE</scope>
    <source>
        <strain evidence="19">W38</strain>
    </source>
</reference>
<feature type="short sequence motif" description="TonB C-terminal box" evidence="13">
    <location>
        <begin position="737"/>
        <end position="754"/>
    </location>
</feature>
<protein>
    <submittedName>
        <fullName evidence="19">TonB-dependent receptor</fullName>
    </submittedName>
</protein>
<evidence type="ECO:0000256" key="13">
    <source>
        <dbReference type="PROSITE-ProRule" id="PRU10144"/>
    </source>
</evidence>
<keyword evidence="20" id="KW-1185">Reference proteome</keyword>
<name>A0ABY6BC69_9GAMM</name>
<evidence type="ECO:0000256" key="11">
    <source>
        <dbReference type="ARBA" id="ARBA00023237"/>
    </source>
</evidence>
<dbReference type="InterPro" id="IPR039426">
    <property type="entry name" value="TonB-dep_rcpt-like"/>
</dbReference>
<dbReference type="Gene3D" id="2.40.170.20">
    <property type="entry name" value="TonB-dependent receptor, beta-barrel domain"/>
    <property type="match status" value="1"/>
</dbReference>
<evidence type="ECO:0000256" key="7">
    <source>
        <dbReference type="ARBA" id="ARBA00023004"/>
    </source>
</evidence>
<accession>A0ABY6BC69</accession>
<evidence type="ECO:0000256" key="5">
    <source>
        <dbReference type="ARBA" id="ARBA00022692"/>
    </source>
</evidence>
<dbReference type="Gene3D" id="2.170.130.10">
    <property type="entry name" value="TonB-dependent receptor, plug domain"/>
    <property type="match status" value="1"/>
</dbReference>
<dbReference type="InterPro" id="IPR000531">
    <property type="entry name" value="Beta-barrel_TonB"/>
</dbReference>
<feature type="signal peptide" evidence="16">
    <location>
        <begin position="1"/>
        <end position="24"/>
    </location>
</feature>
<dbReference type="InterPro" id="IPR010917">
    <property type="entry name" value="TonB_rcpt_CS"/>
</dbReference>
<evidence type="ECO:0000256" key="14">
    <source>
        <dbReference type="RuleBase" id="RU003357"/>
    </source>
</evidence>
<dbReference type="EMBL" id="CP104694">
    <property type="protein sequence ID" value="UXI67147.1"/>
    <property type="molecule type" value="Genomic_DNA"/>
</dbReference>
<feature type="domain" description="TonB-dependent receptor plug" evidence="18">
    <location>
        <begin position="62"/>
        <end position="165"/>
    </location>
</feature>
<keyword evidence="4" id="KW-0410">Iron transport</keyword>
<dbReference type="PANTHER" id="PTHR32552">
    <property type="entry name" value="FERRICHROME IRON RECEPTOR-RELATED"/>
    <property type="match status" value="1"/>
</dbReference>
<dbReference type="Proteomes" id="UP001064632">
    <property type="component" value="Chromosome"/>
</dbReference>
<evidence type="ECO:0000256" key="2">
    <source>
        <dbReference type="ARBA" id="ARBA00022448"/>
    </source>
</evidence>
<comment type="subcellular location">
    <subcellularLocation>
        <location evidence="1 12">Cell outer membrane</location>
        <topology evidence="1 12">Multi-pass membrane protein</topology>
    </subcellularLocation>
</comment>
<dbReference type="PROSITE" id="PS01156">
    <property type="entry name" value="TONB_DEPENDENT_REC_2"/>
    <property type="match status" value="1"/>
</dbReference>
<organism evidence="19 20">
    <name type="scientific">Tahibacter amnicola</name>
    <dbReference type="NCBI Taxonomy" id="2976241"/>
    <lineage>
        <taxon>Bacteria</taxon>
        <taxon>Pseudomonadati</taxon>
        <taxon>Pseudomonadota</taxon>
        <taxon>Gammaproteobacteria</taxon>
        <taxon>Lysobacterales</taxon>
        <taxon>Rhodanobacteraceae</taxon>
        <taxon>Tahibacter</taxon>
    </lineage>
</organism>
<evidence type="ECO:0000256" key="10">
    <source>
        <dbReference type="ARBA" id="ARBA00023136"/>
    </source>
</evidence>